<evidence type="ECO:0000313" key="14">
    <source>
        <dbReference type="Proteomes" id="UP001597549"/>
    </source>
</evidence>
<dbReference type="NCBIfam" id="TIGR04057">
    <property type="entry name" value="SusC_RagA_signa"/>
    <property type="match status" value="1"/>
</dbReference>
<dbReference type="InterPro" id="IPR039426">
    <property type="entry name" value="TonB-dep_rcpt-like"/>
</dbReference>
<evidence type="ECO:0000256" key="6">
    <source>
        <dbReference type="ARBA" id="ARBA00023136"/>
    </source>
</evidence>
<comment type="similarity">
    <text evidence="8 9">Belongs to the TonB-dependent receptor family.</text>
</comment>
<comment type="subcellular location">
    <subcellularLocation>
        <location evidence="1 8">Cell outer membrane</location>
        <topology evidence="1 8">Multi-pass membrane protein</topology>
    </subcellularLocation>
</comment>
<evidence type="ECO:0000256" key="1">
    <source>
        <dbReference type="ARBA" id="ARBA00004571"/>
    </source>
</evidence>
<feature type="domain" description="TonB-dependent receptor plug" evidence="12">
    <location>
        <begin position="111"/>
        <end position="219"/>
    </location>
</feature>
<dbReference type="PROSITE" id="PS52016">
    <property type="entry name" value="TONB_DEPENDENT_REC_3"/>
    <property type="match status" value="1"/>
</dbReference>
<dbReference type="Pfam" id="PF00593">
    <property type="entry name" value="TonB_dep_Rec_b-barrel"/>
    <property type="match status" value="1"/>
</dbReference>
<dbReference type="InterPro" id="IPR012910">
    <property type="entry name" value="Plug_dom"/>
</dbReference>
<evidence type="ECO:0000256" key="8">
    <source>
        <dbReference type="PROSITE-ProRule" id="PRU01360"/>
    </source>
</evidence>
<dbReference type="InterPro" id="IPR023997">
    <property type="entry name" value="TonB-dep_OMP_SusC/RagA_CS"/>
</dbReference>
<dbReference type="Proteomes" id="UP001597549">
    <property type="component" value="Unassembled WGS sequence"/>
</dbReference>
<evidence type="ECO:0000256" key="9">
    <source>
        <dbReference type="RuleBase" id="RU003357"/>
    </source>
</evidence>
<gene>
    <name evidence="13" type="ORF">ACFSX9_15165</name>
</gene>
<keyword evidence="5 9" id="KW-0798">TonB box</keyword>
<dbReference type="NCBIfam" id="TIGR04056">
    <property type="entry name" value="OMP_RagA_SusC"/>
    <property type="match status" value="1"/>
</dbReference>
<evidence type="ECO:0000313" key="13">
    <source>
        <dbReference type="EMBL" id="MFD2910072.1"/>
    </source>
</evidence>
<dbReference type="Gene3D" id="2.40.170.20">
    <property type="entry name" value="TonB-dependent receptor, beta-barrel domain"/>
    <property type="match status" value="1"/>
</dbReference>
<dbReference type="SUPFAM" id="SSF49464">
    <property type="entry name" value="Carboxypeptidase regulatory domain-like"/>
    <property type="match status" value="1"/>
</dbReference>
<reference evidence="14" key="1">
    <citation type="journal article" date="2019" name="Int. J. Syst. Evol. Microbiol.">
        <title>The Global Catalogue of Microorganisms (GCM) 10K type strain sequencing project: providing services to taxonomists for standard genome sequencing and annotation.</title>
        <authorList>
            <consortium name="The Broad Institute Genomics Platform"/>
            <consortium name="The Broad Institute Genome Sequencing Center for Infectious Disease"/>
            <person name="Wu L."/>
            <person name="Ma J."/>
        </authorList>
    </citation>
    <scope>NUCLEOTIDE SEQUENCE [LARGE SCALE GENOMIC DNA]</scope>
    <source>
        <strain evidence="14">KCTC 52644</strain>
    </source>
</reference>
<dbReference type="InterPro" id="IPR008969">
    <property type="entry name" value="CarboxyPept-like_regulatory"/>
</dbReference>
<evidence type="ECO:0000256" key="4">
    <source>
        <dbReference type="ARBA" id="ARBA00022692"/>
    </source>
</evidence>
<dbReference type="InterPro" id="IPR023996">
    <property type="entry name" value="TonB-dep_OMP_SusC/RagA"/>
</dbReference>
<dbReference type="Pfam" id="PF07715">
    <property type="entry name" value="Plug"/>
    <property type="match status" value="1"/>
</dbReference>
<evidence type="ECO:0000256" key="10">
    <source>
        <dbReference type="SAM" id="SignalP"/>
    </source>
</evidence>
<keyword evidence="6 8" id="KW-0472">Membrane</keyword>
<evidence type="ECO:0000256" key="2">
    <source>
        <dbReference type="ARBA" id="ARBA00022448"/>
    </source>
</evidence>
<keyword evidence="2 8" id="KW-0813">Transport</keyword>
<evidence type="ECO:0000259" key="12">
    <source>
        <dbReference type="Pfam" id="PF07715"/>
    </source>
</evidence>
<organism evidence="13 14">
    <name type="scientific">Flavobacterium ardleyense</name>
    <dbReference type="NCBI Taxonomy" id="2038737"/>
    <lineage>
        <taxon>Bacteria</taxon>
        <taxon>Pseudomonadati</taxon>
        <taxon>Bacteroidota</taxon>
        <taxon>Flavobacteriia</taxon>
        <taxon>Flavobacteriales</taxon>
        <taxon>Flavobacteriaceae</taxon>
        <taxon>Flavobacterium</taxon>
    </lineage>
</organism>
<dbReference type="EMBL" id="JBHUOL010000022">
    <property type="protein sequence ID" value="MFD2910072.1"/>
    <property type="molecule type" value="Genomic_DNA"/>
</dbReference>
<dbReference type="Gene3D" id="2.170.130.10">
    <property type="entry name" value="TonB-dependent receptor, plug domain"/>
    <property type="match status" value="1"/>
</dbReference>
<proteinExistence type="inferred from homology"/>
<dbReference type="InterPro" id="IPR037066">
    <property type="entry name" value="Plug_dom_sf"/>
</dbReference>
<keyword evidence="4 8" id="KW-0812">Transmembrane</keyword>
<evidence type="ECO:0000256" key="7">
    <source>
        <dbReference type="ARBA" id="ARBA00023237"/>
    </source>
</evidence>
<protein>
    <submittedName>
        <fullName evidence="13">SusC/RagA family TonB-linked outer membrane protein</fullName>
    </submittedName>
</protein>
<keyword evidence="10" id="KW-0732">Signal</keyword>
<name>A0ABW5ZBD0_9FLAO</name>
<keyword evidence="7 8" id="KW-0998">Cell outer membrane</keyword>
<feature type="signal peptide" evidence="10">
    <location>
        <begin position="1"/>
        <end position="22"/>
    </location>
</feature>
<evidence type="ECO:0000256" key="3">
    <source>
        <dbReference type="ARBA" id="ARBA00022452"/>
    </source>
</evidence>
<accession>A0ABW5ZBD0</accession>
<feature type="chain" id="PRO_5046519804" evidence="10">
    <location>
        <begin position="23"/>
        <end position="1035"/>
    </location>
</feature>
<evidence type="ECO:0000259" key="11">
    <source>
        <dbReference type="Pfam" id="PF00593"/>
    </source>
</evidence>
<dbReference type="Pfam" id="PF13715">
    <property type="entry name" value="CarbopepD_reg_2"/>
    <property type="match status" value="1"/>
</dbReference>
<keyword evidence="14" id="KW-1185">Reference proteome</keyword>
<dbReference type="SUPFAM" id="SSF56935">
    <property type="entry name" value="Porins"/>
    <property type="match status" value="1"/>
</dbReference>
<dbReference type="InterPro" id="IPR036942">
    <property type="entry name" value="Beta-barrel_TonB_sf"/>
</dbReference>
<evidence type="ECO:0000256" key="5">
    <source>
        <dbReference type="ARBA" id="ARBA00023077"/>
    </source>
</evidence>
<feature type="domain" description="TonB-dependent receptor-like beta-barrel" evidence="11">
    <location>
        <begin position="508"/>
        <end position="999"/>
    </location>
</feature>
<keyword evidence="3 8" id="KW-1134">Transmembrane beta strand</keyword>
<dbReference type="InterPro" id="IPR000531">
    <property type="entry name" value="Beta-barrel_TonB"/>
</dbReference>
<sequence length="1035" mass="112933">MRSKFKWIFTLLVAFTMQFSFAQQKAVTGVVSDNLGPVAGANVVNQSTKAGTVTDFDGKYSISARKGEVLVVSFAGSTQSITVGDASNYNVSLKIVEIAETVVVAYGTSSKKDVTSAVSTVSAKAIEQVPIASLDQILQGSVAGMTVSTGSGQPGQSASVRIRGISSLSGTRDPLYIMDGVPIDAKNFRSINSNDIESLSVLKDAAATVLYGSRGASGVVLITTKKGKYNSGFKVQYRSLFGISMEPVAKFNVMNASQYLTWQRDVLGTGYGATGSSGTVVGAGPLSDVEIAAIAGQTNTDWSDVFFREGRTTSHELNLTSGNDVSRSYTSIGYFDQEGITLRSDLKRFTFRTNYELKPNDKFRFGYNLTFNYSKSSFVVDRNRVGAENTGGELDNPFIVPYIGLPYLSPYNTDGSLNIIGNQLSGAYNTNVDGSQGGYSISGANGFSNTPYLALNTSRFNTDSESELKAVAQINADYKILPNIKVGGSFGVDYTNIASLDITHPLSIRGDLYPTQASANKGYQYEAFGRDSNLNVNTFISYEKTFKDKHSVEATVLSEYFYNDYKNAGFQAYGLNPALIGSGSGFTSGSLLEGGQAIYAPEVFSRNSELAIFSYFGVVKYDYDNKYGVQVSARRDASSRFLEDNRWGTFWSVSGKWNISEEKFMEDSKVIDDLKLRASYGSTGNQGVGGYYVGYETITGGTGYGSNQAYLPGIADKDLKWETTYQTNIGLDFGILNRLRGSLDVYEKKTKDLFFQTQLPTSTGFASIFKNIGEMSNRGIELELNYDLIKKSDFTVNVFANGAYNKNEIVKLDGLTNFQGSGATRLQVGDAFGTFNTVRYAGVDPANGQPLYYDGNGDITNVYNLNDRVSSGKSFVPKYTGGFGLNATYKDFQISSLFSFAAEQYRTNSSLAIVEDVSLAGFANQSTTMLNAWQNPGDITSIPSVNFPSIRLQNTDRYLEDASYLRLRNVTLGYVLNGTKVQDSKYFSSVRFYVQAQNLFTWTKYKGFDPESNGSSNFFDYPTPRQFTFGVDINL</sequence>
<comment type="caution">
    <text evidence="13">The sequence shown here is derived from an EMBL/GenBank/DDBJ whole genome shotgun (WGS) entry which is preliminary data.</text>
</comment>
<dbReference type="RefSeq" id="WP_379809196.1">
    <property type="nucleotide sequence ID" value="NZ_JBHUOL010000022.1"/>
</dbReference>